<dbReference type="SUPFAM" id="SSF46689">
    <property type="entry name" value="Homeodomain-like"/>
    <property type="match status" value="1"/>
</dbReference>
<dbReference type="AlphaFoldDB" id="A0A1I2UDF6"/>
<dbReference type="InterPro" id="IPR002514">
    <property type="entry name" value="Transposase_8"/>
</dbReference>
<protein>
    <submittedName>
        <fullName evidence="2">Transposase and inactivated derivatives</fullName>
    </submittedName>
</protein>
<evidence type="ECO:0000313" key="3">
    <source>
        <dbReference type="Proteomes" id="UP000199065"/>
    </source>
</evidence>
<dbReference type="EMBL" id="FOPJ01000013">
    <property type="protein sequence ID" value="SFG75078.1"/>
    <property type="molecule type" value="Genomic_DNA"/>
</dbReference>
<dbReference type="Pfam" id="PF01527">
    <property type="entry name" value="HTH_Tnp_1"/>
    <property type="match status" value="1"/>
</dbReference>
<dbReference type="GO" id="GO:0006313">
    <property type="term" value="P:DNA transposition"/>
    <property type="evidence" value="ECO:0007669"/>
    <property type="project" value="InterPro"/>
</dbReference>
<dbReference type="STRING" id="185761.SAMN05660282_01823"/>
<reference evidence="2 3" key="1">
    <citation type="submission" date="2016-10" db="EMBL/GenBank/DDBJ databases">
        <authorList>
            <person name="de Groot N.N."/>
        </authorList>
    </citation>
    <scope>NUCLEOTIDE SEQUENCE [LARGE SCALE GENOMIC DNA]</scope>
    <source>
        <strain>J11</strain>
        <strain evidence="3">PG 39</strain>
    </source>
</reference>
<proteinExistence type="predicted"/>
<sequence length="89" mass="10560">MPKRYPKEFRDDVIRVALVRDRDVSLAQVAEDFGIHVGTLDKWLRQERIDNGEQEGVSRKESQELRQLRRRNRLLGQENEVLRRAAAYL</sequence>
<dbReference type="Proteomes" id="UP000199065">
    <property type="component" value="Unassembled WGS sequence"/>
</dbReference>
<dbReference type="InterPro" id="IPR009057">
    <property type="entry name" value="Homeodomain-like_sf"/>
</dbReference>
<organism evidence="2 3">
    <name type="scientific">Corynebacterium spheniscorum</name>
    <dbReference type="NCBI Taxonomy" id="185761"/>
    <lineage>
        <taxon>Bacteria</taxon>
        <taxon>Bacillati</taxon>
        <taxon>Actinomycetota</taxon>
        <taxon>Actinomycetes</taxon>
        <taxon>Mycobacteriales</taxon>
        <taxon>Corynebacteriaceae</taxon>
        <taxon>Corynebacterium</taxon>
    </lineage>
</organism>
<feature type="coiled-coil region" evidence="1">
    <location>
        <begin position="58"/>
        <end position="85"/>
    </location>
</feature>
<keyword evidence="1" id="KW-0175">Coiled coil</keyword>
<keyword evidence="3" id="KW-1185">Reference proteome</keyword>
<dbReference type="OrthoDB" id="4281720at2"/>
<gene>
    <name evidence="2" type="ORF">SAMN05660282_01823</name>
</gene>
<dbReference type="RefSeq" id="WP_092286612.1">
    <property type="nucleotide sequence ID" value="NZ_FOPJ01000013.1"/>
</dbReference>
<dbReference type="GO" id="GO:0004803">
    <property type="term" value="F:transposase activity"/>
    <property type="evidence" value="ECO:0007669"/>
    <property type="project" value="InterPro"/>
</dbReference>
<dbReference type="Gene3D" id="1.10.10.60">
    <property type="entry name" value="Homeodomain-like"/>
    <property type="match status" value="1"/>
</dbReference>
<dbReference type="GO" id="GO:0003677">
    <property type="term" value="F:DNA binding"/>
    <property type="evidence" value="ECO:0007669"/>
    <property type="project" value="InterPro"/>
</dbReference>
<evidence type="ECO:0000256" key="1">
    <source>
        <dbReference type="SAM" id="Coils"/>
    </source>
</evidence>
<accession>A0A1I2UDF6</accession>
<evidence type="ECO:0000313" key="2">
    <source>
        <dbReference type="EMBL" id="SFG75078.1"/>
    </source>
</evidence>
<name>A0A1I2UDF6_9CORY</name>